<dbReference type="InterPro" id="IPR024160">
    <property type="entry name" value="BIN3_SAM-bd_dom"/>
</dbReference>
<dbReference type="SUPFAM" id="SSF53335">
    <property type="entry name" value="S-adenosyl-L-methionine-dependent methyltransferases"/>
    <property type="match status" value="1"/>
</dbReference>
<keyword evidence="2 6" id="KW-0489">Methyltransferase</keyword>
<evidence type="ECO:0000256" key="7">
    <source>
        <dbReference type="SAM" id="MobiDB-lite"/>
    </source>
</evidence>
<dbReference type="PANTHER" id="PTHR12315:SF0">
    <property type="entry name" value="7SK SNRNA METHYLPHOSPHATE CAPPING ENZYME"/>
    <property type="match status" value="1"/>
</dbReference>
<dbReference type="CDD" id="cd02440">
    <property type="entry name" value="AdoMet_MTases"/>
    <property type="match status" value="2"/>
</dbReference>
<dbReference type="InterPro" id="IPR029063">
    <property type="entry name" value="SAM-dependent_MTases_sf"/>
</dbReference>
<gene>
    <name evidence="10" type="primary">mepcea</name>
</gene>
<feature type="compositionally biased region" description="Basic residues" evidence="7">
    <location>
        <begin position="338"/>
        <end position="347"/>
    </location>
</feature>
<dbReference type="InterPro" id="IPR041698">
    <property type="entry name" value="Methyltransf_25"/>
</dbReference>
<evidence type="ECO:0000256" key="5">
    <source>
        <dbReference type="PROSITE-ProRule" id="PRU00848"/>
    </source>
</evidence>
<feature type="region of interest" description="Disordered" evidence="7">
    <location>
        <begin position="499"/>
        <end position="619"/>
    </location>
</feature>
<dbReference type="OrthoDB" id="10017101at2759"/>
<dbReference type="AlphaFoldDB" id="A0A6P3W781"/>
<keyword evidence="3 6" id="KW-0808">Transferase</keyword>
<keyword evidence="4 5" id="KW-0949">S-adenosyl-L-methionine</keyword>
<dbReference type="GO" id="GO:0017069">
    <property type="term" value="F:snRNA binding"/>
    <property type="evidence" value="ECO:0007669"/>
    <property type="project" value="TreeGrafter"/>
</dbReference>
<evidence type="ECO:0000256" key="3">
    <source>
        <dbReference type="ARBA" id="ARBA00022679"/>
    </source>
</evidence>
<sequence length="757" mass="83403">MIEMSVDKKTVLPQEGRSVGSHQQSTSSFNRNTLMLEETPVKHNSKDDGGTEVERGSTAIALEANTSDTKDLEKSDGQSQESNSGLQQNAQQPRLNKRRTTLSAGFKHPMSGKRRRRANSESNPVLPTNFLLGGNIFDPLNLNSLLDEEVNRALNAETPKSSPLPAKSREPVEILIPRDITDPLNLNSGFTGDAGPLVSPLKSGGRRRHRNRHHGGGGGGPAGSCAAQLELSEGERSVEGAPATAEETPSTSLPHPLSGPTVGNTLPEGASLLNALPSTGAKPSTVDTLSEDLSNSSLLNRKPQAPQRFGGHAVPVGSDAASVRSTTGPAPPPPHLPTRQRKRRRVSSRSENSEKASSVPPAKHPRAERGRAPAPVKHSQPFHTPVVGSGSRSISRRMPPNHRGSNQQPKKKFQYGNYTKYYGYRNPGTSDDPRMEMLRPEWFQGKTVLDLGCNTGHLTMSIAKQWRPSRIVGLDIDGGLIHAARQNIRYYLSEIQAREARRHGEEDGQRGRVTDDRKDGVCEETTEHRNDPMEEDREDRPVTDRGLKSNRAEQGGNGLDERRRALERNEERTSEKKDGGGGRGYPKGGGTFPVSLRISRGPIAAPPLPRSPSQQRGSFPANVSFVTGNYVLEADQLLLPEKEEYDVILCLSVTKWVHLNWGDAGLKRLFRRAYRHLRPGGLLILEPQPWSSYGRKKRLTDTIYKNYFNIHLRPDQFSTYLTCEVGFSSYEFIGTPEHLSRGFQRPIYLFRKGPSSK</sequence>
<feature type="compositionally biased region" description="Basic and acidic residues" evidence="7">
    <location>
        <begin position="39"/>
        <end position="55"/>
    </location>
</feature>
<dbReference type="RefSeq" id="XP_012690331.2">
    <property type="nucleotide sequence ID" value="XM_012834877.3"/>
</dbReference>
<keyword evidence="9" id="KW-1185">Reference proteome</keyword>
<feature type="compositionally biased region" description="Polar residues" evidence="7">
    <location>
        <begin position="77"/>
        <end position="94"/>
    </location>
</feature>
<dbReference type="InterPro" id="IPR010675">
    <property type="entry name" value="Bin3_C"/>
</dbReference>
<evidence type="ECO:0000256" key="4">
    <source>
        <dbReference type="ARBA" id="ARBA00022691"/>
    </source>
</evidence>
<dbReference type="Pfam" id="PF06859">
    <property type="entry name" value="Bin3"/>
    <property type="match status" value="1"/>
</dbReference>
<proteinExistence type="inferred from homology"/>
<feature type="compositionally biased region" description="Basic and acidic residues" evidence="7">
    <location>
        <begin position="499"/>
        <end position="551"/>
    </location>
</feature>
<evidence type="ECO:0000256" key="2">
    <source>
        <dbReference type="ARBA" id="ARBA00022603"/>
    </source>
</evidence>
<organism evidence="9 10">
    <name type="scientific">Clupea harengus</name>
    <name type="common">Atlantic herring</name>
    <dbReference type="NCBI Taxonomy" id="7950"/>
    <lineage>
        <taxon>Eukaryota</taxon>
        <taxon>Metazoa</taxon>
        <taxon>Chordata</taxon>
        <taxon>Craniata</taxon>
        <taxon>Vertebrata</taxon>
        <taxon>Euteleostomi</taxon>
        <taxon>Actinopterygii</taxon>
        <taxon>Neopterygii</taxon>
        <taxon>Teleostei</taxon>
        <taxon>Clupei</taxon>
        <taxon>Clupeiformes</taxon>
        <taxon>Clupeoidei</taxon>
        <taxon>Clupeidae</taxon>
        <taxon>Clupea</taxon>
    </lineage>
</organism>
<feature type="compositionally biased region" description="Polar residues" evidence="7">
    <location>
        <begin position="20"/>
        <end position="33"/>
    </location>
</feature>
<evidence type="ECO:0000313" key="9">
    <source>
        <dbReference type="Proteomes" id="UP000515152"/>
    </source>
</evidence>
<reference evidence="10" key="1">
    <citation type="submission" date="2025-08" db="UniProtKB">
        <authorList>
            <consortium name="RefSeq"/>
        </authorList>
    </citation>
    <scope>IDENTIFICATION</scope>
</reference>
<dbReference type="GO" id="GO:0040031">
    <property type="term" value="P:snRNA modification"/>
    <property type="evidence" value="ECO:0007669"/>
    <property type="project" value="TreeGrafter"/>
</dbReference>
<dbReference type="GO" id="GO:0008171">
    <property type="term" value="F:O-methyltransferase activity"/>
    <property type="evidence" value="ECO:0007669"/>
    <property type="project" value="UniProtKB-UniRule"/>
</dbReference>
<dbReference type="EC" id="2.1.1.-" evidence="6"/>
<name>A0A6P3W781_CLUHA</name>
<feature type="compositionally biased region" description="Gly residues" evidence="7">
    <location>
        <begin position="581"/>
        <end position="591"/>
    </location>
</feature>
<feature type="region of interest" description="Disordered" evidence="7">
    <location>
        <begin position="186"/>
        <end position="416"/>
    </location>
</feature>
<evidence type="ECO:0000256" key="6">
    <source>
        <dbReference type="RuleBase" id="RU367087"/>
    </source>
</evidence>
<feature type="domain" description="Bin3-type SAM" evidence="8">
    <location>
        <begin position="432"/>
        <end position="755"/>
    </location>
</feature>
<dbReference type="Gene3D" id="3.40.50.150">
    <property type="entry name" value="Vaccinia Virus protein VP39"/>
    <property type="match status" value="1"/>
</dbReference>
<dbReference type="GeneID" id="105906689"/>
<feature type="compositionally biased region" description="Low complexity" evidence="7">
    <location>
        <begin position="291"/>
        <end position="300"/>
    </location>
</feature>
<comment type="similarity">
    <text evidence="1 6">Belongs to the methyltransferase superfamily.</text>
</comment>
<evidence type="ECO:0000313" key="10">
    <source>
        <dbReference type="RefSeq" id="XP_012690331.2"/>
    </source>
</evidence>
<dbReference type="KEGG" id="char:105906689"/>
<dbReference type="PROSITE" id="PS51515">
    <property type="entry name" value="BIN3_SAM"/>
    <property type="match status" value="1"/>
</dbReference>
<evidence type="ECO:0000256" key="1">
    <source>
        <dbReference type="ARBA" id="ARBA00008361"/>
    </source>
</evidence>
<feature type="compositionally biased region" description="Basic and acidic residues" evidence="7">
    <location>
        <begin position="559"/>
        <end position="580"/>
    </location>
</feature>
<feature type="region of interest" description="Disordered" evidence="7">
    <location>
        <begin position="1"/>
        <end position="125"/>
    </location>
</feature>
<dbReference type="Pfam" id="PF13649">
    <property type="entry name" value="Methyltransf_25"/>
    <property type="match status" value="1"/>
</dbReference>
<dbReference type="InterPro" id="IPR039772">
    <property type="entry name" value="Bin3-like"/>
</dbReference>
<dbReference type="GO" id="GO:0008173">
    <property type="term" value="F:RNA methyltransferase activity"/>
    <property type="evidence" value="ECO:0007669"/>
    <property type="project" value="UniProtKB-UniRule"/>
</dbReference>
<feature type="compositionally biased region" description="Basic residues" evidence="7">
    <location>
        <begin position="204"/>
        <end position="215"/>
    </location>
</feature>
<dbReference type="GO" id="GO:0032259">
    <property type="term" value="P:methylation"/>
    <property type="evidence" value="ECO:0007669"/>
    <property type="project" value="UniProtKB-KW"/>
</dbReference>
<dbReference type="CTD" id="561384"/>
<evidence type="ECO:0000259" key="8">
    <source>
        <dbReference type="PROSITE" id="PS51515"/>
    </source>
</evidence>
<dbReference type="Proteomes" id="UP000515152">
    <property type="component" value="Chromosome 8"/>
</dbReference>
<accession>A0A6P3W781</accession>
<protein>
    <recommendedName>
        <fullName evidence="6">RNA methyltransferase</fullName>
        <ecNumber evidence="6">2.1.1.-</ecNumber>
    </recommendedName>
</protein>
<dbReference type="PANTHER" id="PTHR12315">
    <property type="entry name" value="BICOID-INTERACTING PROTEIN RELATED"/>
    <property type="match status" value="1"/>
</dbReference>
<feature type="compositionally biased region" description="Basic and acidic residues" evidence="7">
    <location>
        <begin position="1"/>
        <end position="10"/>
    </location>
</feature>
<feature type="compositionally biased region" description="Low complexity" evidence="7">
    <location>
        <begin position="388"/>
        <end position="397"/>
    </location>
</feature>